<dbReference type="AlphaFoldDB" id="A0A078B775"/>
<dbReference type="EMBL" id="CCKQ01018303">
    <property type="protein sequence ID" value="CDW90259.1"/>
    <property type="molecule type" value="Genomic_DNA"/>
</dbReference>
<proteinExistence type="predicted"/>
<gene>
    <name evidence="1" type="primary">Contig13426.g14329</name>
    <name evidence="1" type="ORF">STYLEM_19401</name>
</gene>
<name>A0A078B775_STYLE</name>
<dbReference type="Proteomes" id="UP000039865">
    <property type="component" value="Unassembled WGS sequence"/>
</dbReference>
<organism evidence="1 2">
    <name type="scientific">Stylonychia lemnae</name>
    <name type="common">Ciliate</name>
    <dbReference type="NCBI Taxonomy" id="5949"/>
    <lineage>
        <taxon>Eukaryota</taxon>
        <taxon>Sar</taxon>
        <taxon>Alveolata</taxon>
        <taxon>Ciliophora</taxon>
        <taxon>Intramacronucleata</taxon>
        <taxon>Spirotrichea</taxon>
        <taxon>Stichotrichia</taxon>
        <taxon>Sporadotrichida</taxon>
        <taxon>Oxytrichidae</taxon>
        <taxon>Stylonychinae</taxon>
        <taxon>Stylonychia</taxon>
    </lineage>
</organism>
<protein>
    <submittedName>
        <fullName evidence="1">Uncharacterized protein</fullName>
    </submittedName>
</protein>
<reference evidence="1 2" key="1">
    <citation type="submission" date="2014-06" db="EMBL/GenBank/DDBJ databases">
        <authorList>
            <person name="Swart Estienne"/>
        </authorList>
    </citation>
    <scope>NUCLEOTIDE SEQUENCE [LARGE SCALE GENOMIC DNA]</scope>
    <source>
        <strain evidence="1 2">130c</strain>
    </source>
</reference>
<sequence length="197" mass="23678">MNERISLDFYDFTNIEKFIHIYNQATIREIEQKEKKMMTFKKIAFKSKNDRITLNQNGLDLWKIEVLLKNSIQIEFNKITFEIPQKDLLFEEFEEEIVQMMNNGSNDVEKNVISKVQNSNKVLNQTLIIKSISQSSYKYQQNQMYLRLSQLFRNVKALILEDSKDFFIRRCFDLIRFYKESEKSKAFKNINLILKKS</sequence>
<evidence type="ECO:0000313" key="2">
    <source>
        <dbReference type="Proteomes" id="UP000039865"/>
    </source>
</evidence>
<accession>A0A078B775</accession>
<dbReference type="InParanoid" id="A0A078B775"/>
<keyword evidence="2" id="KW-1185">Reference proteome</keyword>
<evidence type="ECO:0000313" key="1">
    <source>
        <dbReference type="EMBL" id="CDW90259.1"/>
    </source>
</evidence>